<name>A0A0B6YYI6_9EUPU</name>
<gene>
    <name evidence="1" type="primary">ORF41565</name>
</gene>
<sequence length="70" mass="7566">TLTAGVLSVGKVVVKMFVMCSEDCEFESGLCPSVQMSFFEVTHRAIKEAAEFVLYAIVLASGVSFLQRGT</sequence>
<proteinExistence type="predicted"/>
<reference evidence="1" key="1">
    <citation type="submission" date="2014-12" db="EMBL/GenBank/DDBJ databases">
        <title>Insight into the proteome of Arion vulgaris.</title>
        <authorList>
            <person name="Aradska J."/>
            <person name="Bulat T."/>
            <person name="Smidak R."/>
            <person name="Sarate P."/>
            <person name="Gangsoo J."/>
            <person name="Sialana F."/>
            <person name="Bilban M."/>
            <person name="Lubec G."/>
        </authorList>
    </citation>
    <scope>NUCLEOTIDE SEQUENCE</scope>
    <source>
        <tissue evidence="1">Skin</tissue>
    </source>
</reference>
<accession>A0A0B6YYI6</accession>
<protein>
    <submittedName>
        <fullName evidence="1">Uncharacterized protein</fullName>
    </submittedName>
</protein>
<dbReference type="EMBL" id="HACG01014327">
    <property type="protein sequence ID" value="CEK61192.1"/>
    <property type="molecule type" value="Transcribed_RNA"/>
</dbReference>
<organism evidence="1">
    <name type="scientific">Arion vulgaris</name>
    <dbReference type="NCBI Taxonomy" id="1028688"/>
    <lineage>
        <taxon>Eukaryota</taxon>
        <taxon>Metazoa</taxon>
        <taxon>Spiralia</taxon>
        <taxon>Lophotrochozoa</taxon>
        <taxon>Mollusca</taxon>
        <taxon>Gastropoda</taxon>
        <taxon>Heterobranchia</taxon>
        <taxon>Euthyneura</taxon>
        <taxon>Panpulmonata</taxon>
        <taxon>Eupulmonata</taxon>
        <taxon>Stylommatophora</taxon>
        <taxon>Helicina</taxon>
        <taxon>Arionoidea</taxon>
        <taxon>Arionidae</taxon>
        <taxon>Arion</taxon>
    </lineage>
</organism>
<dbReference type="AlphaFoldDB" id="A0A0B6YYI6"/>
<evidence type="ECO:0000313" key="1">
    <source>
        <dbReference type="EMBL" id="CEK61192.1"/>
    </source>
</evidence>
<feature type="non-terminal residue" evidence="1">
    <location>
        <position position="1"/>
    </location>
</feature>